<gene>
    <name evidence="19" type="ORF">M378DRAFT_16257</name>
</gene>
<evidence type="ECO:0000256" key="8">
    <source>
        <dbReference type="ARBA" id="ARBA00022679"/>
    </source>
</evidence>
<dbReference type="Pfam" id="PF08236">
    <property type="entry name" value="SRI"/>
    <property type="match status" value="1"/>
</dbReference>
<dbReference type="PANTHER" id="PTHR22884">
    <property type="entry name" value="SET DOMAIN PROTEINS"/>
    <property type="match status" value="1"/>
</dbReference>
<proteinExistence type="predicted"/>
<dbReference type="InterPro" id="IPR038190">
    <property type="entry name" value="SRI_sf"/>
</dbReference>
<feature type="compositionally biased region" description="Basic and acidic residues" evidence="15">
    <location>
        <begin position="1"/>
        <end position="13"/>
    </location>
</feature>
<dbReference type="Gene3D" id="1.10.1740.100">
    <property type="entry name" value="Set2, Rpb1 interacting domain"/>
    <property type="match status" value="1"/>
</dbReference>
<evidence type="ECO:0000256" key="11">
    <source>
        <dbReference type="ARBA" id="ARBA00023163"/>
    </source>
</evidence>
<dbReference type="GO" id="GO:0032259">
    <property type="term" value="P:methylation"/>
    <property type="evidence" value="ECO:0007669"/>
    <property type="project" value="UniProtKB-KW"/>
</dbReference>
<name>A0A0C2STR6_AMAMK</name>
<evidence type="ECO:0000256" key="4">
    <source>
        <dbReference type="ARBA" id="ARBA00018028"/>
    </source>
</evidence>
<dbReference type="InterPro" id="IPR044437">
    <property type="entry name" value="SETD2/Set2_SET"/>
</dbReference>
<feature type="region of interest" description="Disordered" evidence="15">
    <location>
        <begin position="587"/>
        <end position="606"/>
    </location>
</feature>
<feature type="domain" description="SET" evidence="16">
    <location>
        <begin position="221"/>
        <end position="338"/>
    </location>
</feature>
<evidence type="ECO:0000313" key="20">
    <source>
        <dbReference type="Proteomes" id="UP000054549"/>
    </source>
</evidence>
<dbReference type="EMBL" id="KN818370">
    <property type="protein sequence ID" value="KIL57429.1"/>
    <property type="molecule type" value="Genomic_DNA"/>
</dbReference>
<sequence length="879" mass="98348">MARISMKKERESPTPDPVTSSAQASSSSTPTLLTMSVKEEDSFSVPTPSTPTILPMDVDTMLEQQMSPSQSPTVADSTHERHTFSLGKHHTSRMTNGSKSETPTPPPPSLQPASSSGCLKKAAGVPVQLIGHLPVARDEALKAFVEISENNYQYKTLGRCKELLESMTCDCTYEHGIDNLKNACGSGSDCINRLTQVECLPDDCRCGSYCKNQRFQRREYADIQIISTEKKGYGLRAEKYLPKDAFVYEYVGDVVTNPSFKKRMRVYAEEGIEHFYFMMLQKDEFIDATKNGGIGRFANHSCNPNCYVAKWTIGDHVRMGIFAKRNIQMHEEITFNYNVDRYGHQAQPCYCGEPNCIGFIGGKTQTDIATIDDLYLDALGITDEADILELKGTKKKKGKKIDDPDFVPALKPIVEREVPKVVQAVRQTQSRKVLWKLLTRIRMTDDQAALRQIMRLRGYSVMTNLLEEHVDDRELVLLVLQCMSTWPIMNRNKVEDSRVIVHVQAFSELEENEDNTKIRTLAQQLINHWEGLPLYNRIPKRLTSVGEGDLIALTVISTTEDDERPCKRPRHIEREQFAEFKAKLAQSRQQTLDPFPPPPLPLPSLPQVPPSNVIFNRDSVQAIIEQAAAAEAAAAEAAAAEKQKAAESSTRKKTKTKKVLTAEEKGASKEKRLQKLIGAIVVKCMSKYGKGLERDQFKKYAKELTEVISQKERKSSTFKEGKLDSLSEEKTAKIKKFAKEYIAKIMRKVEKSKRDRPPASTASTAASGETPSLPNDTPQSGEGADASTSMQMSVEEAMDMEFDSESEAADDHDDHDDREEHATATFVSTNDMQDISLSGLAEESPLDQLILPDVSNEPMDVKDHQSLATTDPRRRPQCC</sequence>
<keyword evidence="11" id="KW-0804">Transcription</keyword>
<comment type="subcellular location">
    <subcellularLocation>
        <location evidence="2">Chromosome</location>
    </subcellularLocation>
    <subcellularLocation>
        <location evidence="1">Nucleus</location>
    </subcellularLocation>
</comment>
<evidence type="ECO:0000313" key="19">
    <source>
        <dbReference type="EMBL" id="KIL57429.1"/>
    </source>
</evidence>
<evidence type="ECO:0000259" key="18">
    <source>
        <dbReference type="PROSITE" id="PS51215"/>
    </source>
</evidence>
<dbReference type="Gene3D" id="2.170.270.10">
    <property type="entry name" value="SET domain"/>
    <property type="match status" value="1"/>
</dbReference>
<dbReference type="CDD" id="cd19172">
    <property type="entry name" value="SET_SETD2"/>
    <property type="match status" value="1"/>
</dbReference>
<dbReference type="EC" id="2.1.1.359" evidence="3"/>
<evidence type="ECO:0000259" key="16">
    <source>
        <dbReference type="PROSITE" id="PS50280"/>
    </source>
</evidence>
<evidence type="ECO:0000256" key="7">
    <source>
        <dbReference type="ARBA" id="ARBA00022603"/>
    </source>
</evidence>
<reference evidence="19 20" key="1">
    <citation type="submission" date="2014-04" db="EMBL/GenBank/DDBJ databases">
        <title>Evolutionary Origins and Diversification of the Mycorrhizal Mutualists.</title>
        <authorList>
            <consortium name="DOE Joint Genome Institute"/>
            <consortium name="Mycorrhizal Genomics Consortium"/>
            <person name="Kohler A."/>
            <person name="Kuo A."/>
            <person name="Nagy L.G."/>
            <person name="Floudas D."/>
            <person name="Copeland A."/>
            <person name="Barry K.W."/>
            <person name="Cichocki N."/>
            <person name="Veneault-Fourrey C."/>
            <person name="LaButti K."/>
            <person name="Lindquist E.A."/>
            <person name="Lipzen A."/>
            <person name="Lundell T."/>
            <person name="Morin E."/>
            <person name="Murat C."/>
            <person name="Riley R."/>
            <person name="Ohm R."/>
            <person name="Sun H."/>
            <person name="Tunlid A."/>
            <person name="Henrissat B."/>
            <person name="Grigoriev I.V."/>
            <person name="Hibbett D.S."/>
            <person name="Martin F."/>
        </authorList>
    </citation>
    <scope>NUCLEOTIDE SEQUENCE [LARGE SCALE GENOMIC DNA]</scope>
    <source>
        <strain evidence="19 20">Koide BX008</strain>
    </source>
</reference>
<feature type="compositionally biased region" description="Polar residues" evidence="15">
    <location>
        <begin position="773"/>
        <end position="792"/>
    </location>
</feature>
<evidence type="ECO:0000256" key="10">
    <source>
        <dbReference type="ARBA" id="ARBA00023015"/>
    </source>
</evidence>
<evidence type="ECO:0000256" key="15">
    <source>
        <dbReference type="SAM" id="MobiDB-lite"/>
    </source>
</evidence>
<dbReference type="PROSITE" id="PS51215">
    <property type="entry name" value="AWS"/>
    <property type="match status" value="1"/>
</dbReference>
<feature type="compositionally biased region" description="Pro residues" evidence="15">
    <location>
        <begin position="594"/>
        <end position="606"/>
    </location>
</feature>
<keyword evidence="7" id="KW-0489">Methyltransferase</keyword>
<evidence type="ECO:0000256" key="6">
    <source>
        <dbReference type="ARBA" id="ARBA00022491"/>
    </source>
</evidence>
<dbReference type="STRING" id="946122.A0A0C2STR6"/>
<dbReference type="InterPro" id="IPR001214">
    <property type="entry name" value="SET_dom"/>
</dbReference>
<dbReference type="PROSITE" id="PS50868">
    <property type="entry name" value="POST_SET"/>
    <property type="match status" value="1"/>
</dbReference>
<dbReference type="GO" id="GO:0005694">
    <property type="term" value="C:chromosome"/>
    <property type="evidence" value="ECO:0007669"/>
    <property type="project" value="UniProtKB-SubCell"/>
</dbReference>
<evidence type="ECO:0000256" key="9">
    <source>
        <dbReference type="ARBA" id="ARBA00022691"/>
    </source>
</evidence>
<dbReference type="InterPro" id="IPR003616">
    <property type="entry name" value="Post-SET_dom"/>
</dbReference>
<dbReference type="InterPro" id="IPR013257">
    <property type="entry name" value="SRI"/>
</dbReference>
<dbReference type="GO" id="GO:0005634">
    <property type="term" value="C:nucleus"/>
    <property type="evidence" value="ECO:0007669"/>
    <property type="project" value="UniProtKB-SubCell"/>
</dbReference>
<evidence type="ECO:0000256" key="3">
    <source>
        <dbReference type="ARBA" id="ARBA00012178"/>
    </source>
</evidence>
<keyword evidence="6" id="KW-0678">Repressor</keyword>
<organism evidence="19 20">
    <name type="scientific">Amanita muscaria (strain Koide BX008)</name>
    <dbReference type="NCBI Taxonomy" id="946122"/>
    <lineage>
        <taxon>Eukaryota</taxon>
        <taxon>Fungi</taxon>
        <taxon>Dikarya</taxon>
        <taxon>Basidiomycota</taxon>
        <taxon>Agaricomycotina</taxon>
        <taxon>Agaricomycetes</taxon>
        <taxon>Agaricomycetidae</taxon>
        <taxon>Agaricales</taxon>
        <taxon>Pluteineae</taxon>
        <taxon>Amanitaceae</taxon>
        <taxon>Amanita</taxon>
    </lineage>
</organism>
<evidence type="ECO:0000256" key="13">
    <source>
        <dbReference type="ARBA" id="ARBA00030091"/>
    </source>
</evidence>
<evidence type="ECO:0000259" key="17">
    <source>
        <dbReference type="PROSITE" id="PS50868"/>
    </source>
</evidence>
<dbReference type="Pfam" id="PF00856">
    <property type="entry name" value="SET"/>
    <property type="match status" value="1"/>
</dbReference>
<keyword evidence="12" id="KW-0539">Nucleus</keyword>
<keyword evidence="8" id="KW-0808">Transferase</keyword>
<comment type="catalytic activity">
    <reaction evidence="14">
        <text>L-lysyl(36)-[histone H3] + 3 S-adenosyl-L-methionine = N(6),N(6),N(6)-trimethyl-L-lysyl(36)-[histone H3] + 3 S-adenosyl-L-homocysteine + 3 H(+)</text>
        <dbReference type="Rhea" id="RHEA:60324"/>
        <dbReference type="Rhea" id="RHEA-COMP:9785"/>
        <dbReference type="Rhea" id="RHEA-COMP:15536"/>
        <dbReference type="ChEBI" id="CHEBI:15378"/>
        <dbReference type="ChEBI" id="CHEBI:29969"/>
        <dbReference type="ChEBI" id="CHEBI:57856"/>
        <dbReference type="ChEBI" id="CHEBI:59789"/>
        <dbReference type="ChEBI" id="CHEBI:61961"/>
        <dbReference type="EC" id="2.1.1.359"/>
    </reaction>
</comment>
<dbReference type="PROSITE" id="PS50280">
    <property type="entry name" value="SET"/>
    <property type="match status" value="1"/>
</dbReference>
<dbReference type="Pfam" id="PF17907">
    <property type="entry name" value="AWS"/>
    <property type="match status" value="1"/>
</dbReference>
<protein>
    <recommendedName>
        <fullName evidence="4">Histone-lysine N-methyltransferase, H3 lysine-36 specific</fullName>
        <ecNumber evidence="3">2.1.1.359</ecNumber>
    </recommendedName>
    <alternativeName>
        <fullName evidence="13">SET domain-containing protein 2</fullName>
    </alternativeName>
</protein>
<dbReference type="Proteomes" id="UP000054549">
    <property type="component" value="Unassembled WGS sequence"/>
</dbReference>
<dbReference type="SMART" id="SM00570">
    <property type="entry name" value="AWS"/>
    <property type="match status" value="1"/>
</dbReference>
<dbReference type="GO" id="GO:0006355">
    <property type="term" value="P:regulation of DNA-templated transcription"/>
    <property type="evidence" value="ECO:0007669"/>
    <property type="project" value="InterPro"/>
</dbReference>
<feature type="region of interest" description="Disordered" evidence="15">
    <location>
        <begin position="1"/>
        <end position="117"/>
    </location>
</feature>
<dbReference type="InParanoid" id="A0A0C2STR6"/>
<feature type="compositionally biased region" description="Polar residues" evidence="15">
    <location>
        <begin position="825"/>
        <end position="836"/>
    </location>
</feature>
<feature type="compositionally biased region" description="Low complexity" evidence="15">
    <location>
        <begin position="758"/>
        <end position="772"/>
    </location>
</feature>
<feature type="compositionally biased region" description="Acidic residues" evidence="15">
    <location>
        <begin position="796"/>
        <end position="817"/>
    </location>
</feature>
<feature type="compositionally biased region" description="Polar residues" evidence="15">
    <location>
        <begin position="62"/>
        <end position="76"/>
    </location>
</feature>
<dbReference type="GO" id="GO:0140955">
    <property type="term" value="F:histone H3K36 trimethyltransferase activity"/>
    <property type="evidence" value="ECO:0007669"/>
    <property type="project" value="UniProtKB-EC"/>
</dbReference>
<evidence type="ECO:0000256" key="5">
    <source>
        <dbReference type="ARBA" id="ARBA00022454"/>
    </source>
</evidence>
<keyword evidence="9" id="KW-0949">S-adenosyl-L-methionine</keyword>
<dbReference type="SUPFAM" id="SSF82199">
    <property type="entry name" value="SET domain"/>
    <property type="match status" value="1"/>
</dbReference>
<dbReference type="InterPro" id="IPR046341">
    <property type="entry name" value="SET_dom_sf"/>
</dbReference>
<feature type="compositionally biased region" description="Low complexity" evidence="15">
    <location>
        <begin position="17"/>
        <end position="36"/>
    </location>
</feature>
<keyword evidence="5" id="KW-0158">Chromosome</keyword>
<evidence type="ECO:0000256" key="2">
    <source>
        <dbReference type="ARBA" id="ARBA00004286"/>
    </source>
</evidence>
<dbReference type="AlphaFoldDB" id="A0A0C2STR6"/>
<feature type="region of interest" description="Disordered" evidence="15">
    <location>
        <begin position="643"/>
        <end position="665"/>
    </location>
</feature>
<keyword evidence="20" id="KW-1185">Reference proteome</keyword>
<dbReference type="PROSITE" id="PS51568">
    <property type="entry name" value="SAM_MT43_SET2_1"/>
    <property type="match status" value="1"/>
</dbReference>
<dbReference type="HOGENOM" id="CLU_008492_1_1_1"/>
<feature type="domain" description="AWS" evidence="18">
    <location>
        <begin position="164"/>
        <end position="219"/>
    </location>
</feature>
<evidence type="ECO:0000256" key="12">
    <source>
        <dbReference type="ARBA" id="ARBA00023242"/>
    </source>
</evidence>
<dbReference type="InterPro" id="IPR006560">
    <property type="entry name" value="AWS_dom"/>
</dbReference>
<dbReference type="InterPro" id="IPR050777">
    <property type="entry name" value="SET2_Histone-Lys_MeTrsfase"/>
</dbReference>
<dbReference type="SMART" id="SM00508">
    <property type="entry name" value="PostSET"/>
    <property type="match status" value="1"/>
</dbReference>
<feature type="domain" description="Post-SET" evidence="17">
    <location>
        <begin position="345"/>
        <end position="361"/>
    </location>
</feature>
<feature type="region of interest" description="Disordered" evidence="15">
    <location>
        <begin position="749"/>
        <end position="879"/>
    </location>
</feature>
<keyword evidence="10" id="KW-0805">Transcription regulation</keyword>
<evidence type="ECO:0000256" key="14">
    <source>
        <dbReference type="ARBA" id="ARBA00047545"/>
    </source>
</evidence>
<evidence type="ECO:0000256" key="1">
    <source>
        <dbReference type="ARBA" id="ARBA00004123"/>
    </source>
</evidence>
<accession>A0A0C2STR6</accession>
<dbReference type="InterPro" id="IPR025788">
    <property type="entry name" value="Set2_fungi"/>
</dbReference>
<dbReference type="OrthoDB" id="422362at2759"/>
<dbReference type="SMART" id="SM00317">
    <property type="entry name" value="SET"/>
    <property type="match status" value="1"/>
</dbReference>